<keyword evidence="5 15" id="KW-0436">Ligase</keyword>
<evidence type="ECO:0000256" key="8">
    <source>
        <dbReference type="ARBA" id="ARBA00022917"/>
    </source>
</evidence>
<feature type="domain" description="Aminoacyl-transfer RNA synthetases class-II family profile" evidence="14">
    <location>
        <begin position="237"/>
        <end position="588"/>
    </location>
</feature>
<dbReference type="Pfam" id="PF00152">
    <property type="entry name" value="tRNA-synt_2"/>
    <property type="match status" value="1"/>
</dbReference>
<dbReference type="PANTHER" id="PTHR42918">
    <property type="entry name" value="LYSYL-TRNA SYNTHETASE"/>
    <property type="match status" value="1"/>
</dbReference>
<evidence type="ECO:0000256" key="3">
    <source>
        <dbReference type="ARBA" id="ARBA00013166"/>
    </source>
</evidence>
<dbReference type="GO" id="GO:0005524">
    <property type="term" value="F:ATP binding"/>
    <property type="evidence" value="ECO:0007669"/>
    <property type="project" value="UniProtKB-KW"/>
</dbReference>
<keyword evidence="6" id="KW-0547">Nucleotide-binding</keyword>
<evidence type="ECO:0000256" key="1">
    <source>
        <dbReference type="ARBA" id="ARBA00004496"/>
    </source>
</evidence>
<feature type="region of interest" description="Disordered" evidence="13">
    <location>
        <begin position="598"/>
        <end position="630"/>
    </location>
</feature>
<evidence type="ECO:0000256" key="11">
    <source>
        <dbReference type="ARBA" id="ARBA00048573"/>
    </source>
</evidence>
<dbReference type="InterPro" id="IPR012340">
    <property type="entry name" value="NA-bd_OB-fold"/>
</dbReference>
<dbReference type="InterPro" id="IPR034762">
    <property type="entry name" value="Lys-tRNA-ligase_II_bac/euk"/>
</dbReference>
<comment type="subcellular location">
    <subcellularLocation>
        <location evidence="1">Cytoplasm</location>
    </subcellularLocation>
</comment>
<dbReference type="GO" id="GO:0004824">
    <property type="term" value="F:lysine-tRNA ligase activity"/>
    <property type="evidence" value="ECO:0007669"/>
    <property type="project" value="UniProtKB-EC"/>
</dbReference>
<comment type="similarity">
    <text evidence="2">Belongs to the class-II aminoacyl-tRNA synthetase family.</text>
</comment>
<dbReference type="GO" id="GO:0000049">
    <property type="term" value="F:tRNA binding"/>
    <property type="evidence" value="ECO:0007669"/>
    <property type="project" value="TreeGrafter"/>
</dbReference>
<evidence type="ECO:0000256" key="4">
    <source>
        <dbReference type="ARBA" id="ARBA00022490"/>
    </source>
</evidence>
<keyword evidence="9" id="KW-0030">Aminoacyl-tRNA synthetase</keyword>
<evidence type="ECO:0000313" key="15">
    <source>
        <dbReference type="EMBL" id="KAA6378438.1"/>
    </source>
</evidence>
<dbReference type="InterPro" id="IPR045864">
    <property type="entry name" value="aa-tRNA-synth_II/BPL/LPL"/>
</dbReference>
<dbReference type="InterPro" id="IPR044136">
    <property type="entry name" value="Lys-tRNA-ligase_II_N"/>
</dbReference>
<accession>A0A5J4V6X1</accession>
<evidence type="ECO:0000256" key="9">
    <source>
        <dbReference type="ARBA" id="ARBA00023146"/>
    </source>
</evidence>
<dbReference type="InterPro" id="IPR004364">
    <property type="entry name" value="Aa-tRNA-synt_II"/>
</dbReference>
<dbReference type="CDD" id="cd00775">
    <property type="entry name" value="LysRS_core"/>
    <property type="match status" value="1"/>
</dbReference>
<dbReference type="FunFam" id="3.30.930.10:FF:000238">
    <property type="entry name" value="Lysine--tRNA ligase"/>
    <property type="match status" value="1"/>
</dbReference>
<dbReference type="FunFam" id="2.40.50.140:FF:000050">
    <property type="entry name" value="Lysine--tRNA ligase"/>
    <property type="match status" value="1"/>
</dbReference>
<evidence type="ECO:0000256" key="2">
    <source>
        <dbReference type="ARBA" id="ARBA00008226"/>
    </source>
</evidence>
<keyword evidence="8" id="KW-0648">Protein biosynthesis</keyword>
<dbReference type="PIRSF" id="PIRSF039101">
    <property type="entry name" value="LysRS2"/>
    <property type="match status" value="1"/>
</dbReference>
<dbReference type="InterPro" id="IPR018149">
    <property type="entry name" value="Lys-tRNA-synth_II_C"/>
</dbReference>
<evidence type="ECO:0000259" key="14">
    <source>
        <dbReference type="PROSITE" id="PS50862"/>
    </source>
</evidence>
<dbReference type="Gene3D" id="3.30.930.10">
    <property type="entry name" value="Bira Bifunctional Protein, Domain 2"/>
    <property type="match status" value="1"/>
</dbReference>
<dbReference type="GO" id="GO:0005829">
    <property type="term" value="C:cytosol"/>
    <property type="evidence" value="ECO:0007669"/>
    <property type="project" value="TreeGrafter"/>
</dbReference>
<comment type="catalytic activity">
    <reaction evidence="11 12">
        <text>tRNA(Lys) + L-lysine + ATP = L-lysyl-tRNA(Lys) + AMP + diphosphate</text>
        <dbReference type="Rhea" id="RHEA:20792"/>
        <dbReference type="Rhea" id="RHEA-COMP:9696"/>
        <dbReference type="Rhea" id="RHEA-COMP:9697"/>
        <dbReference type="ChEBI" id="CHEBI:30616"/>
        <dbReference type="ChEBI" id="CHEBI:32551"/>
        <dbReference type="ChEBI" id="CHEBI:33019"/>
        <dbReference type="ChEBI" id="CHEBI:78442"/>
        <dbReference type="ChEBI" id="CHEBI:78529"/>
        <dbReference type="ChEBI" id="CHEBI:456215"/>
        <dbReference type="EC" id="6.1.1.6"/>
    </reaction>
</comment>
<feature type="compositionally biased region" description="Polar residues" evidence="13">
    <location>
        <begin position="606"/>
        <end position="618"/>
    </location>
</feature>
<evidence type="ECO:0000256" key="7">
    <source>
        <dbReference type="ARBA" id="ARBA00022840"/>
    </source>
</evidence>
<dbReference type="EC" id="6.1.1.6" evidence="3 12"/>
<comment type="caution">
    <text evidence="15">The sequence shown here is derived from an EMBL/GenBank/DDBJ whole genome shotgun (WGS) entry which is preliminary data.</text>
</comment>
<dbReference type="PRINTS" id="PR00982">
    <property type="entry name" value="TRNASYNTHLYS"/>
</dbReference>
<evidence type="ECO:0000256" key="13">
    <source>
        <dbReference type="SAM" id="MobiDB-lite"/>
    </source>
</evidence>
<protein>
    <recommendedName>
        <fullName evidence="3 12">Lysine--tRNA ligase</fullName>
        <ecNumber evidence="3 12">6.1.1.6</ecNumber>
    </recommendedName>
    <alternativeName>
        <fullName evidence="10 12">Lysyl-tRNA synthetase</fullName>
    </alternativeName>
</protein>
<proteinExistence type="inferred from homology"/>
<organism evidence="15 16">
    <name type="scientific">Streblomastix strix</name>
    <dbReference type="NCBI Taxonomy" id="222440"/>
    <lineage>
        <taxon>Eukaryota</taxon>
        <taxon>Metamonada</taxon>
        <taxon>Preaxostyla</taxon>
        <taxon>Oxymonadida</taxon>
        <taxon>Streblomastigidae</taxon>
        <taxon>Streblomastix</taxon>
    </lineage>
</organism>
<dbReference type="GO" id="GO:0006430">
    <property type="term" value="P:lysyl-tRNA aminoacylation"/>
    <property type="evidence" value="ECO:0007669"/>
    <property type="project" value="InterPro"/>
</dbReference>
<name>A0A5J4V6X1_9EUKA</name>
<dbReference type="SUPFAM" id="SSF50249">
    <property type="entry name" value="Nucleic acid-binding proteins"/>
    <property type="match status" value="1"/>
</dbReference>
<dbReference type="Proteomes" id="UP000324800">
    <property type="component" value="Unassembled WGS sequence"/>
</dbReference>
<evidence type="ECO:0000256" key="12">
    <source>
        <dbReference type="RuleBase" id="RU003748"/>
    </source>
</evidence>
<dbReference type="PROSITE" id="PS50862">
    <property type="entry name" value="AA_TRNA_LIGASE_II"/>
    <property type="match status" value="1"/>
</dbReference>
<keyword evidence="4" id="KW-0963">Cytoplasm</keyword>
<evidence type="ECO:0000256" key="6">
    <source>
        <dbReference type="ARBA" id="ARBA00022741"/>
    </source>
</evidence>
<keyword evidence="7" id="KW-0067">ATP-binding</keyword>
<evidence type="ECO:0000313" key="16">
    <source>
        <dbReference type="Proteomes" id="UP000324800"/>
    </source>
</evidence>
<reference evidence="15 16" key="1">
    <citation type="submission" date="2019-03" db="EMBL/GenBank/DDBJ databases">
        <title>Single cell metagenomics reveals metabolic interactions within the superorganism composed of flagellate Streblomastix strix and complex community of Bacteroidetes bacteria on its surface.</title>
        <authorList>
            <person name="Treitli S.C."/>
            <person name="Kolisko M."/>
            <person name="Husnik F."/>
            <person name="Keeling P."/>
            <person name="Hampl V."/>
        </authorList>
    </citation>
    <scope>NUCLEOTIDE SEQUENCE [LARGE SCALE GENOMIC DNA]</scope>
    <source>
        <strain evidence="15">ST1C</strain>
    </source>
</reference>
<feature type="region of interest" description="Disordered" evidence="13">
    <location>
        <begin position="1"/>
        <end position="24"/>
    </location>
</feature>
<dbReference type="InterPro" id="IPR002313">
    <property type="entry name" value="Lys-tRNA-ligase_II"/>
</dbReference>
<dbReference type="Gene3D" id="2.40.50.140">
    <property type="entry name" value="Nucleic acid-binding proteins"/>
    <property type="match status" value="1"/>
</dbReference>
<dbReference type="CDD" id="cd04322">
    <property type="entry name" value="LysRS_N"/>
    <property type="match status" value="1"/>
</dbReference>
<dbReference type="NCBIfam" id="TIGR00499">
    <property type="entry name" value="lysS_bact"/>
    <property type="match status" value="1"/>
</dbReference>
<dbReference type="EMBL" id="SNRW01009144">
    <property type="protein sequence ID" value="KAA6378438.1"/>
    <property type="molecule type" value="Genomic_DNA"/>
</dbReference>
<dbReference type="AlphaFoldDB" id="A0A5J4V6X1"/>
<dbReference type="PANTHER" id="PTHR42918:SF9">
    <property type="entry name" value="LYSINE--TRNA LIGASE"/>
    <property type="match status" value="1"/>
</dbReference>
<dbReference type="InterPro" id="IPR006195">
    <property type="entry name" value="aa-tRNA-synth_II"/>
</dbReference>
<evidence type="ECO:0000256" key="10">
    <source>
        <dbReference type="ARBA" id="ARBA00030563"/>
    </source>
</evidence>
<dbReference type="Pfam" id="PF01336">
    <property type="entry name" value="tRNA_anti-codon"/>
    <property type="match status" value="1"/>
</dbReference>
<dbReference type="InterPro" id="IPR004365">
    <property type="entry name" value="NA-bd_OB_tRNA"/>
</dbReference>
<evidence type="ECO:0000256" key="5">
    <source>
        <dbReference type="ARBA" id="ARBA00022598"/>
    </source>
</evidence>
<dbReference type="NCBIfam" id="NF001756">
    <property type="entry name" value="PRK00484.1"/>
    <property type="match status" value="1"/>
</dbReference>
<sequence length="630" mass="73155">MDNAGKQPEEVKESEDAKKTDDGTAAVLKKLLKEQKKQQEVVQKKADKEEQKKKYEKEQSRHYHEKRLNMVSSIAPGSVYPYYPHKFHANISVGEFIAKYSNIEVKEEKKDEVMSLEARVMFFRLLGKMIFFDVQSNGLKLQLVAKKDIMDVATSPEPDIQAKTFEEVQRDIKRGDWIGVYGYPAKTNKGELSIFIQSLYLLSPCLHMLPHRIADVELRQRMRELDLMLNPESLKRFRMRSEVVRYVRNFLDDRRFIEVETPILNAIAGGAAAKPFITHHNQLNLDMFFRISPELFLKRLIVCGYERVYEIGRLFCNEGIDQTHNPEFTTCEFYAAFLDYNDLMELTEELLNGLVKKLFNGQEEIFIRVKKEEAPVDEKEKEKEKEKENDDEEKIELVKVSFKRPFRRIKFIPYLEEKTGVKFPADLWSDEANKQLDELAKLHKVEVAPPRTTTRILDKLAERYIEVECMNPTFVIEHPGVMSPQAKYHRHNTQLTERFELFVIFTELCNAYTELNNPVVQRQRFVEQTDLKAQGDEEANAINEYFCKSLEHGLPPTAGWGMGIDRVVLMLFQEPTIQDVILFPTLKPERINPTALLKKEKEEAVQSPSVAPETTSESKAPECGAFDTLH</sequence>
<dbReference type="SUPFAM" id="SSF55681">
    <property type="entry name" value="Class II aaRS and biotin synthetases"/>
    <property type="match status" value="1"/>
</dbReference>
<dbReference type="HAMAP" id="MF_00252">
    <property type="entry name" value="Lys_tRNA_synth_class2"/>
    <property type="match status" value="1"/>
</dbReference>
<dbReference type="OrthoDB" id="21243at2759"/>
<feature type="region of interest" description="Disordered" evidence="13">
    <location>
        <begin position="36"/>
        <end position="61"/>
    </location>
</feature>
<feature type="compositionally biased region" description="Basic and acidic residues" evidence="13">
    <location>
        <begin position="7"/>
        <end position="22"/>
    </location>
</feature>
<gene>
    <name evidence="15" type="ORF">EZS28_026034</name>
</gene>